<keyword evidence="3" id="KW-1185">Reference proteome</keyword>
<protein>
    <submittedName>
        <fullName evidence="2">NADPH:quinone reductase</fullName>
    </submittedName>
</protein>
<dbReference type="SUPFAM" id="SSF50129">
    <property type="entry name" value="GroES-like"/>
    <property type="match status" value="1"/>
</dbReference>
<dbReference type="InterPro" id="IPR052711">
    <property type="entry name" value="Zinc_ADH-like"/>
</dbReference>
<dbReference type="InterPro" id="IPR011032">
    <property type="entry name" value="GroES-like_sf"/>
</dbReference>
<dbReference type="InterPro" id="IPR036291">
    <property type="entry name" value="NAD(P)-bd_dom_sf"/>
</dbReference>
<reference evidence="3" key="1">
    <citation type="submission" date="2016-10" db="EMBL/GenBank/DDBJ databases">
        <authorList>
            <person name="Varghese N."/>
            <person name="Submissions S."/>
        </authorList>
    </citation>
    <scope>NUCLEOTIDE SEQUENCE [LARGE SCALE GENOMIC DNA]</scope>
    <source>
        <strain evidence="3">DSM 45405</strain>
    </source>
</reference>
<dbReference type="PANTHER" id="PTHR45033">
    <property type="match status" value="1"/>
</dbReference>
<dbReference type="InterPro" id="IPR013154">
    <property type="entry name" value="ADH-like_N"/>
</dbReference>
<evidence type="ECO:0000313" key="3">
    <source>
        <dbReference type="Proteomes" id="UP000182915"/>
    </source>
</evidence>
<dbReference type="Pfam" id="PF00107">
    <property type="entry name" value="ADH_zinc_N"/>
    <property type="match status" value="1"/>
</dbReference>
<dbReference type="SMART" id="SM00829">
    <property type="entry name" value="PKS_ER"/>
    <property type="match status" value="1"/>
</dbReference>
<organism evidence="2 3">
    <name type="scientific">Mycolicibacterium rutilum</name>
    <name type="common">Mycobacterium rutilum</name>
    <dbReference type="NCBI Taxonomy" id="370526"/>
    <lineage>
        <taxon>Bacteria</taxon>
        <taxon>Bacillati</taxon>
        <taxon>Actinomycetota</taxon>
        <taxon>Actinomycetes</taxon>
        <taxon>Mycobacteriales</taxon>
        <taxon>Mycobacteriaceae</taxon>
        <taxon>Mycolicibacterium</taxon>
    </lineage>
</organism>
<dbReference type="InterPro" id="IPR020843">
    <property type="entry name" value="ER"/>
</dbReference>
<evidence type="ECO:0000313" key="2">
    <source>
        <dbReference type="EMBL" id="SEH88211.1"/>
    </source>
</evidence>
<accession>A0A1H6LT84</accession>
<dbReference type="EMBL" id="LT629971">
    <property type="protein sequence ID" value="SEH88211.1"/>
    <property type="molecule type" value="Genomic_DNA"/>
</dbReference>
<feature type="domain" description="Enoyl reductase (ER)" evidence="1">
    <location>
        <begin position="17"/>
        <end position="340"/>
    </location>
</feature>
<dbReference type="RefSeq" id="WP_157897837.1">
    <property type="nucleotide sequence ID" value="NZ_LT629971.1"/>
</dbReference>
<dbReference type="OrthoDB" id="3175656at2"/>
<gene>
    <name evidence="2" type="ORF">SAMN04489835_5238</name>
</gene>
<dbReference type="GO" id="GO:0016491">
    <property type="term" value="F:oxidoreductase activity"/>
    <property type="evidence" value="ECO:0007669"/>
    <property type="project" value="InterPro"/>
</dbReference>
<name>A0A1H6LT84_MYCRU</name>
<dbReference type="PANTHER" id="PTHR45033:SF2">
    <property type="entry name" value="ZINC-TYPE ALCOHOL DEHYDROGENASE-LIKE PROTEIN C1773.06C"/>
    <property type="match status" value="1"/>
</dbReference>
<dbReference type="Pfam" id="PF08240">
    <property type="entry name" value="ADH_N"/>
    <property type="match status" value="1"/>
</dbReference>
<dbReference type="Gene3D" id="3.90.180.10">
    <property type="entry name" value="Medium-chain alcohol dehydrogenases, catalytic domain"/>
    <property type="match status" value="1"/>
</dbReference>
<dbReference type="AlphaFoldDB" id="A0A1H6LT84"/>
<dbReference type="Proteomes" id="UP000182915">
    <property type="component" value="Chromosome I"/>
</dbReference>
<dbReference type="SUPFAM" id="SSF51735">
    <property type="entry name" value="NAD(P)-binding Rossmann-fold domains"/>
    <property type="match status" value="1"/>
</dbReference>
<sequence>MTCDRNTDATLELDEIGRDNLTLRRVPVPDPGPGEVVVKVAAVALNYRGKMVIETGRGLPLRFPFTPASDLAGSVVAVGTGVSRFEPGDEVISTFTPDWRDGRRGGTARTPSYRTLGGYYAGVLADHVVFDENWFVRAPATLTAAEASTLPCAGLTAWFALVERGRVHAGDVVLVEGTGGVSLFGVQIAKMHGAEVIVSGSAAKRDLVMALGADHFVDRSQDGWRESILGLTGDHGADHILEIVGGPHLGEAVEVAAVGGHIHQIGAVAGFDVSAPVMPLMLKDVTIHGIGTGHRRALENFVAAVDRTALKPAIDTRYPLDQLPAALDHLDRGPFGKIVVVLD</sequence>
<evidence type="ECO:0000259" key="1">
    <source>
        <dbReference type="SMART" id="SM00829"/>
    </source>
</evidence>
<dbReference type="CDD" id="cd08276">
    <property type="entry name" value="MDR7"/>
    <property type="match status" value="1"/>
</dbReference>
<proteinExistence type="predicted"/>
<dbReference type="STRING" id="370526.SAMN04489835_5238"/>
<dbReference type="InterPro" id="IPR013149">
    <property type="entry name" value="ADH-like_C"/>
</dbReference>
<dbReference type="Gene3D" id="3.40.50.720">
    <property type="entry name" value="NAD(P)-binding Rossmann-like Domain"/>
    <property type="match status" value="1"/>
</dbReference>